<protein>
    <submittedName>
        <fullName evidence="2">Uncharacterized protein</fullName>
    </submittedName>
</protein>
<reference evidence="2" key="3">
    <citation type="submission" date="2022-06" db="UniProtKB">
        <authorList>
            <consortium name="EnsemblPlants"/>
        </authorList>
    </citation>
    <scope>IDENTIFICATION</scope>
</reference>
<name>A0A8R7PWH7_TRIUA</name>
<proteinExistence type="predicted"/>
<dbReference type="EnsemblPlants" id="TuG1812G0300004673.01.T02">
    <property type="protein sequence ID" value="TuG1812G0300004673.01.T02.cds398421"/>
    <property type="gene ID" value="TuG1812G0300004673.01"/>
</dbReference>
<evidence type="ECO:0000256" key="1">
    <source>
        <dbReference type="SAM" id="MobiDB-lite"/>
    </source>
</evidence>
<dbReference type="AlphaFoldDB" id="A0A8R7PWH7"/>
<dbReference type="EnsemblPlants" id="TuG1812G0300004673.01.T01">
    <property type="protein sequence ID" value="TuG1812G0300004673.01.T01.cds398421"/>
    <property type="gene ID" value="TuG1812G0300004673.01"/>
</dbReference>
<sequence>MLESSATLQSSGLLKVDEIDGSGDSLGPKVQGKRGSGHQRTSRLKKVTTLTLNHAIMSMCTWIREQMQEYLAHQGYATTWEIYSPPKSSKNTRIGVENRV</sequence>
<evidence type="ECO:0000313" key="2">
    <source>
        <dbReference type="EnsemblPlants" id="TuG1812G0300004673.01.T01.cds398421"/>
    </source>
</evidence>
<feature type="compositionally biased region" description="Basic residues" evidence="1">
    <location>
        <begin position="31"/>
        <end position="44"/>
    </location>
</feature>
<dbReference type="Gramene" id="TuG1812G0300004673.01.T02">
    <property type="protein sequence ID" value="TuG1812G0300004673.01.T02.cds398421"/>
    <property type="gene ID" value="TuG1812G0300004673.01"/>
</dbReference>
<keyword evidence="3" id="KW-1185">Reference proteome</keyword>
<feature type="region of interest" description="Disordered" evidence="1">
    <location>
        <begin position="18"/>
        <end position="44"/>
    </location>
</feature>
<organism evidence="2 3">
    <name type="scientific">Triticum urartu</name>
    <name type="common">Red wild einkorn</name>
    <name type="synonym">Crithodium urartu</name>
    <dbReference type="NCBI Taxonomy" id="4572"/>
    <lineage>
        <taxon>Eukaryota</taxon>
        <taxon>Viridiplantae</taxon>
        <taxon>Streptophyta</taxon>
        <taxon>Embryophyta</taxon>
        <taxon>Tracheophyta</taxon>
        <taxon>Spermatophyta</taxon>
        <taxon>Magnoliopsida</taxon>
        <taxon>Liliopsida</taxon>
        <taxon>Poales</taxon>
        <taxon>Poaceae</taxon>
        <taxon>BOP clade</taxon>
        <taxon>Pooideae</taxon>
        <taxon>Triticodae</taxon>
        <taxon>Triticeae</taxon>
        <taxon>Triticinae</taxon>
        <taxon>Triticum</taxon>
    </lineage>
</organism>
<accession>A0A8R7PWH7</accession>
<evidence type="ECO:0000313" key="3">
    <source>
        <dbReference type="Proteomes" id="UP000015106"/>
    </source>
</evidence>
<dbReference type="Proteomes" id="UP000015106">
    <property type="component" value="Chromosome 3"/>
</dbReference>
<dbReference type="Gramene" id="TuG1812G0300004673.01.T01">
    <property type="protein sequence ID" value="TuG1812G0300004673.01.T01.cds398421"/>
    <property type="gene ID" value="TuG1812G0300004673.01"/>
</dbReference>
<reference evidence="2" key="2">
    <citation type="submission" date="2018-03" db="EMBL/GenBank/DDBJ databases">
        <title>The Triticum urartu genome reveals the dynamic nature of wheat genome evolution.</title>
        <authorList>
            <person name="Ling H."/>
            <person name="Ma B."/>
            <person name="Shi X."/>
            <person name="Liu H."/>
            <person name="Dong L."/>
            <person name="Sun H."/>
            <person name="Cao Y."/>
            <person name="Gao Q."/>
            <person name="Zheng S."/>
            <person name="Li Y."/>
            <person name="Yu Y."/>
            <person name="Du H."/>
            <person name="Qi M."/>
            <person name="Li Y."/>
            <person name="Yu H."/>
            <person name="Cui Y."/>
            <person name="Wang N."/>
            <person name="Chen C."/>
            <person name="Wu H."/>
            <person name="Zhao Y."/>
            <person name="Zhang J."/>
            <person name="Li Y."/>
            <person name="Zhou W."/>
            <person name="Zhang B."/>
            <person name="Hu W."/>
            <person name="Eijk M."/>
            <person name="Tang J."/>
            <person name="Witsenboer H."/>
            <person name="Zhao S."/>
            <person name="Li Z."/>
            <person name="Zhang A."/>
            <person name="Wang D."/>
            <person name="Liang C."/>
        </authorList>
    </citation>
    <scope>NUCLEOTIDE SEQUENCE [LARGE SCALE GENOMIC DNA]</scope>
    <source>
        <strain evidence="2">cv. G1812</strain>
    </source>
</reference>
<reference evidence="3" key="1">
    <citation type="journal article" date="2013" name="Nature">
        <title>Draft genome of the wheat A-genome progenitor Triticum urartu.</title>
        <authorList>
            <person name="Ling H.Q."/>
            <person name="Zhao S."/>
            <person name="Liu D."/>
            <person name="Wang J."/>
            <person name="Sun H."/>
            <person name="Zhang C."/>
            <person name="Fan H."/>
            <person name="Li D."/>
            <person name="Dong L."/>
            <person name="Tao Y."/>
            <person name="Gao C."/>
            <person name="Wu H."/>
            <person name="Li Y."/>
            <person name="Cui Y."/>
            <person name="Guo X."/>
            <person name="Zheng S."/>
            <person name="Wang B."/>
            <person name="Yu K."/>
            <person name="Liang Q."/>
            <person name="Yang W."/>
            <person name="Lou X."/>
            <person name="Chen J."/>
            <person name="Feng M."/>
            <person name="Jian J."/>
            <person name="Zhang X."/>
            <person name="Luo G."/>
            <person name="Jiang Y."/>
            <person name="Liu J."/>
            <person name="Wang Z."/>
            <person name="Sha Y."/>
            <person name="Zhang B."/>
            <person name="Wu H."/>
            <person name="Tang D."/>
            <person name="Shen Q."/>
            <person name="Xue P."/>
            <person name="Zou S."/>
            <person name="Wang X."/>
            <person name="Liu X."/>
            <person name="Wang F."/>
            <person name="Yang Y."/>
            <person name="An X."/>
            <person name="Dong Z."/>
            <person name="Zhang K."/>
            <person name="Zhang X."/>
            <person name="Luo M.C."/>
            <person name="Dvorak J."/>
            <person name="Tong Y."/>
            <person name="Wang J."/>
            <person name="Yang H."/>
            <person name="Li Z."/>
            <person name="Wang D."/>
            <person name="Zhang A."/>
            <person name="Wang J."/>
        </authorList>
    </citation>
    <scope>NUCLEOTIDE SEQUENCE</scope>
    <source>
        <strain evidence="3">cv. G1812</strain>
    </source>
</reference>